<feature type="transmembrane region" description="Helical" evidence="6">
    <location>
        <begin position="280"/>
        <end position="299"/>
    </location>
</feature>
<protein>
    <submittedName>
        <fullName evidence="7">LPS export ABC transporter permease LptG</fullName>
    </submittedName>
</protein>
<evidence type="ECO:0000313" key="7">
    <source>
        <dbReference type="EMBL" id="GEO36044.1"/>
    </source>
</evidence>
<dbReference type="PANTHER" id="PTHR33529:SF2">
    <property type="entry name" value="LIPOPOLYSACCHARIDE EXPORT SYSTEM PERMEASE PROTEIN LPTG"/>
    <property type="match status" value="1"/>
</dbReference>
<dbReference type="GO" id="GO:0015920">
    <property type="term" value="P:lipopolysaccharide transport"/>
    <property type="evidence" value="ECO:0007669"/>
    <property type="project" value="TreeGrafter"/>
</dbReference>
<comment type="caution">
    <text evidence="7">The sequence shown here is derived from an EMBL/GenBank/DDBJ whole genome shotgun (WGS) entry which is preliminary data.</text>
</comment>
<proteinExistence type="predicted"/>
<comment type="subcellular location">
    <subcellularLocation>
        <location evidence="1">Cell membrane</location>
        <topology evidence="1">Multi-pass membrane protein</topology>
    </subcellularLocation>
</comment>
<feature type="transmembrane region" description="Helical" evidence="6">
    <location>
        <begin position="305"/>
        <end position="325"/>
    </location>
</feature>
<dbReference type="PANTHER" id="PTHR33529">
    <property type="entry name" value="SLR0882 PROTEIN-RELATED"/>
    <property type="match status" value="1"/>
</dbReference>
<organism evidence="7 8">
    <name type="scientific">Skermanella aerolata</name>
    <dbReference type="NCBI Taxonomy" id="393310"/>
    <lineage>
        <taxon>Bacteria</taxon>
        <taxon>Pseudomonadati</taxon>
        <taxon>Pseudomonadota</taxon>
        <taxon>Alphaproteobacteria</taxon>
        <taxon>Rhodospirillales</taxon>
        <taxon>Azospirillaceae</taxon>
        <taxon>Skermanella</taxon>
    </lineage>
</organism>
<dbReference type="InterPro" id="IPR030923">
    <property type="entry name" value="LptG"/>
</dbReference>
<dbReference type="EMBL" id="BJYZ01000001">
    <property type="protein sequence ID" value="GEO36044.1"/>
    <property type="molecule type" value="Genomic_DNA"/>
</dbReference>
<dbReference type="RefSeq" id="WP_044425760.1">
    <property type="nucleotide sequence ID" value="NZ_BJYZ01000001.1"/>
</dbReference>
<dbReference type="OrthoDB" id="9798468at2"/>
<dbReference type="Proteomes" id="UP000321523">
    <property type="component" value="Unassembled WGS sequence"/>
</dbReference>
<sequence length="364" mass="40040">MRTSGTLSRYIGRQFLFYFCMLLGILLSVILLIDTVELLRRAAGKPDATFSIVIQMAMFKLPEIGQQVFPFVILFAGMFTFWRLTRSQELVVARAVGVSAWQFLGPVLMVAPLIAVIQVTVINPVGSVLVARYEKLEDRYLRGRTSSLVVSGSGLWLRQIQDDGQVLIHADSVEAGTTRLQPVNIFTFDEKGVFVNRIDAASATLQPGSWTIRDGWLNTGNGPAERFGEYKLPTDLTLERIQESFASPDSLSFWELPGFIKTLQNTGFSATRHRLHFQSLLSTPLLFCAMVLFAAAFSLRQTRRGGTMVMVAGGVVTGFVLFLFSDIVRAFGISETIPVPLAAWAPAGASLLLGITALLHLEDG</sequence>
<feature type="transmembrane region" description="Helical" evidence="6">
    <location>
        <begin position="68"/>
        <end position="84"/>
    </location>
</feature>
<keyword evidence="8" id="KW-1185">Reference proteome</keyword>
<evidence type="ECO:0000256" key="2">
    <source>
        <dbReference type="ARBA" id="ARBA00022475"/>
    </source>
</evidence>
<feature type="transmembrane region" description="Helical" evidence="6">
    <location>
        <begin position="104"/>
        <end position="131"/>
    </location>
</feature>
<reference evidence="7 8" key="1">
    <citation type="submission" date="2019-07" db="EMBL/GenBank/DDBJ databases">
        <title>Whole genome shotgun sequence of Skermanella aerolata NBRC 106429.</title>
        <authorList>
            <person name="Hosoyama A."/>
            <person name="Uohara A."/>
            <person name="Ohji S."/>
            <person name="Ichikawa N."/>
        </authorList>
    </citation>
    <scope>NUCLEOTIDE SEQUENCE [LARGE SCALE GENOMIC DNA]</scope>
    <source>
        <strain evidence="7 8">NBRC 106429</strain>
    </source>
</reference>
<dbReference type="GO" id="GO:0055085">
    <property type="term" value="P:transmembrane transport"/>
    <property type="evidence" value="ECO:0007669"/>
    <property type="project" value="InterPro"/>
</dbReference>
<feature type="transmembrane region" description="Helical" evidence="6">
    <location>
        <begin position="15"/>
        <end position="33"/>
    </location>
</feature>
<dbReference type="NCBIfam" id="TIGR04408">
    <property type="entry name" value="LptG_lptG"/>
    <property type="match status" value="1"/>
</dbReference>
<dbReference type="InterPro" id="IPR005495">
    <property type="entry name" value="LptG/LptF_permease"/>
</dbReference>
<keyword evidence="5 6" id="KW-0472">Membrane</keyword>
<name>A0A512DHS6_9PROT</name>
<evidence type="ECO:0000256" key="6">
    <source>
        <dbReference type="SAM" id="Phobius"/>
    </source>
</evidence>
<feature type="transmembrane region" description="Helical" evidence="6">
    <location>
        <begin position="337"/>
        <end position="361"/>
    </location>
</feature>
<keyword evidence="2" id="KW-1003">Cell membrane</keyword>
<evidence type="ECO:0000256" key="3">
    <source>
        <dbReference type="ARBA" id="ARBA00022692"/>
    </source>
</evidence>
<evidence type="ECO:0000256" key="5">
    <source>
        <dbReference type="ARBA" id="ARBA00023136"/>
    </source>
</evidence>
<keyword evidence="3 6" id="KW-0812">Transmembrane</keyword>
<evidence type="ECO:0000256" key="1">
    <source>
        <dbReference type="ARBA" id="ARBA00004651"/>
    </source>
</evidence>
<evidence type="ECO:0000313" key="8">
    <source>
        <dbReference type="Proteomes" id="UP000321523"/>
    </source>
</evidence>
<gene>
    <name evidence="7" type="ORF">SAE02_01920</name>
</gene>
<evidence type="ECO:0000256" key="4">
    <source>
        <dbReference type="ARBA" id="ARBA00022989"/>
    </source>
</evidence>
<dbReference type="GO" id="GO:0043190">
    <property type="term" value="C:ATP-binding cassette (ABC) transporter complex"/>
    <property type="evidence" value="ECO:0007669"/>
    <property type="project" value="InterPro"/>
</dbReference>
<dbReference type="Pfam" id="PF03739">
    <property type="entry name" value="LptF_LptG"/>
    <property type="match status" value="1"/>
</dbReference>
<accession>A0A512DHS6</accession>
<dbReference type="AlphaFoldDB" id="A0A512DHS6"/>
<keyword evidence="4 6" id="KW-1133">Transmembrane helix</keyword>